<dbReference type="SUPFAM" id="SSF51735">
    <property type="entry name" value="NAD(P)-binding Rossmann-fold domains"/>
    <property type="match status" value="1"/>
</dbReference>
<keyword evidence="1" id="KW-0560">Oxidoreductase</keyword>
<dbReference type="Proteomes" id="UP001153636">
    <property type="component" value="Chromosome 2"/>
</dbReference>
<evidence type="ECO:0008006" key="5">
    <source>
        <dbReference type="Google" id="ProtNLM"/>
    </source>
</evidence>
<feature type="chain" id="PRO_5040413510" description="Retinol dehydrogenase 11" evidence="2">
    <location>
        <begin position="25"/>
        <end position="320"/>
    </location>
</feature>
<protein>
    <recommendedName>
        <fullName evidence="5">Retinol dehydrogenase 11</fullName>
    </recommendedName>
</protein>
<dbReference type="PANTHER" id="PTHR43157:SF31">
    <property type="entry name" value="PHOSPHATIDYLINOSITOL-GLYCAN BIOSYNTHESIS CLASS F PROTEIN"/>
    <property type="match status" value="1"/>
</dbReference>
<evidence type="ECO:0000256" key="1">
    <source>
        <dbReference type="ARBA" id="ARBA00023002"/>
    </source>
</evidence>
<dbReference type="EMBL" id="OV651814">
    <property type="protein sequence ID" value="CAH1105783.1"/>
    <property type="molecule type" value="Genomic_DNA"/>
</dbReference>
<dbReference type="InterPro" id="IPR036291">
    <property type="entry name" value="NAD(P)-bd_dom_sf"/>
</dbReference>
<sequence length="320" mass="36420">MGHLAYYFLPTILLLALIRKYRESKWGKCTNAVQLNGKTAIVTGANSGIGLEIAKELAARKAQVILACRTLDKAKETCIVIQQNQNNASVIPMELDLSCLKSIEQFAEDVKKNHKEIHILINNAGVSYPNSRRIETIDNFEIHFGVNYLGHFHLTNLLLEPLSNTSGKSRVVVVASSLHERGEIRLDDLNSLQVSHRANLYANSKLANVYFAQQLAQKTKDMNINVYACCPGWVYTGLFRHTIKWYHFFVITPVAFFFMRSARQGAQTPIYCATEPDLENETGLLYRDCKHYNSKAIFYDNISTKLWIETENMINRVLNR</sequence>
<evidence type="ECO:0000313" key="3">
    <source>
        <dbReference type="EMBL" id="CAH1105783.1"/>
    </source>
</evidence>
<organism evidence="3 4">
    <name type="scientific">Psylliodes chrysocephalus</name>
    <dbReference type="NCBI Taxonomy" id="3402493"/>
    <lineage>
        <taxon>Eukaryota</taxon>
        <taxon>Metazoa</taxon>
        <taxon>Ecdysozoa</taxon>
        <taxon>Arthropoda</taxon>
        <taxon>Hexapoda</taxon>
        <taxon>Insecta</taxon>
        <taxon>Pterygota</taxon>
        <taxon>Neoptera</taxon>
        <taxon>Endopterygota</taxon>
        <taxon>Coleoptera</taxon>
        <taxon>Polyphaga</taxon>
        <taxon>Cucujiformia</taxon>
        <taxon>Chrysomeloidea</taxon>
        <taxon>Chrysomelidae</taxon>
        <taxon>Galerucinae</taxon>
        <taxon>Alticini</taxon>
        <taxon>Psylliodes</taxon>
    </lineage>
</organism>
<dbReference type="InterPro" id="IPR002347">
    <property type="entry name" value="SDR_fam"/>
</dbReference>
<gene>
    <name evidence="3" type="ORF">PSYICH_LOCUS6793</name>
</gene>
<dbReference type="AlphaFoldDB" id="A0A9P0GA97"/>
<dbReference type="CDD" id="cd05327">
    <property type="entry name" value="retinol-DH_like_SDR_c_like"/>
    <property type="match status" value="1"/>
</dbReference>
<reference evidence="3" key="1">
    <citation type="submission" date="2022-01" db="EMBL/GenBank/DDBJ databases">
        <authorList>
            <person name="King R."/>
        </authorList>
    </citation>
    <scope>NUCLEOTIDE SEQUENCE</scope>
</reference>
<dbReference type="OrthoDB" id="191139at2759"/>
<dbReference type="PANTHER" id="PTHR43157">
    <property type="entry name" value="PHOSPHATIDYLINOSITOL-GLYCAN BIOSYNTHESIS CLASS F PROTEIN-RELATED"/>
    <property type="match status" value="1"/>
</dbReference>
<dbReference type="Pfam" id="PF00106">
    <property type="entry name" value="adh_short"/>
    <property type="match status" value="1"/>
</dbReference>
<name>A0A9P0GA97_9CUCU</name>
<proteinExistence type="predicted"/>
<keyword evidence="4" id="KW-1185">Reference proteome</keyword>
<dbReference type="GO" id="GO:0016491">
    <property type="term" value="F:oxidoreductase activity"/>
    <property type="evidence" value="ECO:0007669"/>
    <property type="project" value="UniProtKB-KW"/>
</dbReference>
<evidence type="ECO:0000256" key="2">
    <source>
        <dbReference type="SAM" id="SignalP"/>
    </source>
</evidence>
<keyword evidence="2" id="KW-0732">Signal</keyword>
<dbReference type="PRINTS" id="PR00081">
    <property type="entry name" value="GDHRDH"/>
</dbReference>
<evidence type="ECO:0000313" key="4">
    <source>
        <dbReference type="Proteomes" id="UP001153636"/>
    </source>
</evidence>
<feature type="signal peptide" evidence="2">
    <location>
        <begin position="1"/>
        <end position="24"/>
    </location>
</feature>
<accession>A0A9P0GA97</accession>
<dbReference type="Gene3D" id="3.40.50.720">
    <property type="entry name" value="NAD(P)-binding Rossmann-like Domain"/>
    <property type="match status" value="1"/>
</dbReference>